<reference evidence="3 4" key="1">
    <citation type="submission" date="2021-09" db="EMBL/GenBank/DDBJ databases">
        <title>The complete genome sequence of a new microorganism.</title>
        <authorList>
            <person name="Zi Z."/>
        </authorList>
    </citation>
    <scope>NUCLEOTIDE SEQUENCE [LARGE SCALE GENOMIC DNA]</scope>
    <source>
        <strain evidence="3 4">WGZ8</strain>
    </source>
</reference>
<evidence type="ECO:0000313" key="4">
    <source>
        <dbReference type="Proteomes" id="UP000704176"/>
    </source>
</evidence>
<feature type="domain" description="RNA polymerase sigma factor 70 region 4 type 2" evidence="1">
    <location>
        <begin position="112"/>
        <end position="161"/>
    </location>
</feature>
<evidence type="ECO:0000313" key="3">
    <source>
        <dbReference type="EMBL" id="MBZ6075255.1"/>
    </source>
</evidence>
<protein>
    <submittedName>
        <fullName evidence="3">RNA polymerase sigma factor</fullName>
    </submittedName>
</protein>
<dbReference type="RefSeq" id="WP_224311311.1">
    <property type="nucleotide sequence ID" value="NZ_JAIRBM010000002.1"/>
</dbReference>
<dbReference type="Pfam" id="PF08281">
    <property type="entry name" value="Sigma70_r4_2"/>
    <property type="match status" value="1"/>
</dbReference>
<dbReference type="InterPro" id="IPR046531">
    <property type="entry name" value="DUF6596"/>
</dbReference>
<dbReference type="PANTHER" id="PTHR47756">
    <property type="entry name" value="BLL6612 PROTEIN-RELATED"/>
    <property type="match status" value="1"/>
</dbReference>
<evidence type="ECO:0000259" key="1">
    <source>
        <dbReference type="Pfam" id="PF08281"/>
    </source>
</evidence>
<dbReference type="Gene3D" id="1.10.1740.10">
    <property type="match status" value="1"/>
</dbReference>
<feature type="domain" description="DUF6596" evidence="2">
    <location>
        <begin position="179"/>
        <end position="278"/>
    </location>
</feature>
<dbReference type="InterPro" id="IPR013325">
    <property type="entry name" value="RNA_pol_sigma_r2"/>
</dbReference>
<proteinExistence type="predicted"/>
<organism evidence="3 4">
    <name type="scientific">Microvirga puerhi</name>
    <dbReference type="NCBI Taxonomy" id="2876078"/>
    <lineage>
        <taxon>Bacteria</taxon>
        <taxon>Pseudomonadati</taxon>
        <taxon>Pseudomonadota</taxon>
        <taxon>Alphaproteobacteria</taxon>
        <taxon>Hyphomicrobiales</taxon>
        <taxon>Methylobacteriaceae</taxon>
        <taxon>Microvirga</taxon>
    </lineage>
</organism>
<name>A0ABS7VJI4_9HYPH</name>
<dbReference type="PANTHER" id="PTHR47756:SF1">
    <property type="entry name" value="BLL0085 PROTEIN"/>
    <property type="match status" value="1"/>
</dbReference>
<sequence length="408" mass="44757">MMREALTIAVRTAQPRIVAALAVRFRDLDLAEEAFADACLRAAEVWERDGSPSDSAAWLYRVAERFALQILRARRIRGGLLPDAPDPEPTVEAAMCDDASLIPDDRLRLIFVCCHPAVAAESRAALTLRLICGLSTGEIARAFLVPEPTLAQRLVRAKRKIAEAGIRFEVPEPAAWPERLEAVLSTLEVAYARAHEDAAGTGSHAGFASEMLGLTALLCELLPRDPEVAAFAALVRYAEARRPARVDGEGIMIPLSEQNPALWDRSLIGEADAYLEHAFSIGSAGARGVQAALHGAWCSRLTHDDPPPWPEILKLYDRLLMFRDDPFVRLNRAVAVAEVYGAAMALADIEVLDAARLEGFAPYHAVRADCLRRLSRTKEAIAAYDTALALGSSQAEKLWLQRRRDELR</sequence>
<dbReference type="Proteomes" id="UP000704176">
    <property type="component" value="Unassembled WGS sequence"/>
</dbReference>
<keyword evidence="4" id="KW-1185">Reference proteome</keyword>
<dbReference type="SUPFAM" id="SSF88659">
    <property type="entry name" value="Sigma3 and sigma4 domains of RNA polymerase sigma factors"/>
    <property type="match status" value="1"/>
</dbReference>
<dbReference type="InterPro" id="IPR013324">
    <property type="entry name" value="RNA_pol_sigma_r3/r4-like"/>
</dbReference>
<dbReference type="SUPFAM" id="SSF88946">
    <property type="entry name" value="Sigma2 domain of RNA polymerase sigma factors"/>
    <property type="match status" value="1"/>
</dbReference>
<dbReference type="Pfam" id="PF20239">
    <property type="entry name" value="DUF6596"/>
    <property type="match status" value="1"/>
</dbReference>
<dbReference type="InterPro" id="IPR036388">
    <property type="entry name" value="WH-like_DNA-bd_sf"/>
</dbReference>
<dbReference type="EMBL" id="JAIRBM010000002">
    <property type="protein sequence ID" value="MBZ6075255.1"/>
    <property type="molecule type" value="Genomic_DNA"/>
</dbReference>
<comment type="caution">
    <text evidence="3">The sequence shown here is derived from an EMBL/GenBank/DDBJ whole genome shotgun (WGS) entry which is preliminary data.</text>
</comment>
<dbReference type="InterPro" id="IPR013249">
    <property type="entry name" value="RNA_pol_sigma70_r4_t2"/>
</dbReference>
<accession>A0ABS7VJI4</accession>
<dbReference type="Gene3D" id="1.10.10.10">
    <property type="entry name" value="Winged helix-like DNA-binding domain superfamily/Winged helix DNA-binding domain"/>
    <property type="match status" value="1"/>
</dbReference>
<gene>
    <name evidence="3" type="ORF">K9B37_02940</name>
</gene>
<evidence type="ECO:0000259" key="2">
    <source>
        <dbReference type="Pfam" id="PF20239"/>
    </source>
</evidence>